<dbReference type="AlphaFoldDB" id="A0AAX4JJQ9"/>
<dbReference type="RefSeq" id="XP_066072414.1">
    <property type="nucleotide sequence ID" value="XM_066216317.1"/>
</dbReference>
<dbReference type="Pfam" id="PF09273">
    <property type="entry name" value="Rubis-subs-bind"/>
    <property type="match status" value="1"/>
</dbReference>
<keyword evidence="7" id="KW-1185">Reference proteome</keyword>
<dbReference type="GeneID" id="91091189"/>
<evidence type="ECO:0000256" key="3">
    <source>
        <dbReference type="ARBA" id="ARBA00022691"/>
    </source>
</evidence>
<dbReference type="SUPFAM" id="SSF81822">
    <property type="entry name" value="RuBisCo LSMT C-terminal, substrate-binding domain"/>
    <property type="match status" value="1"/>
</dbReference>
<dbReference type="GO" id="GO:0016279">
    <property type="term" value="F:protein-lysine N-methyltransferase activity"/>
    <property type="evidence" value="ECO:0007669"/>
    <property type="project" value="UniProtKB-UniRule"/>
</dbReference>
<reference evidence="6 7" key="1">
    <citation type="submission" date="2024-01" db="EMBL/GenBank/DDBJ databases">
        <title>Comparative genomics of Cryptococcus and Kwoniella reveals pathogenesis evolution and contrasting modes of karyotype evolution via chromosome fusion or intercentromeric recombination.</title>
        <authorList>
            <person name="Coelho M.A."/>
            <person name="David-Palma M."/>
            <person name="Shea T."/>
            <person name="Bowers K."/>
            <person name="McGinley-Smith S."/>
            <person name="Mohammad A.W."/>
            <person name="Gnirke A."/>
            <person name="Yurkov A.M."/>
            <person name="Nowrousian M."/>
            <person name="Sun S."/>
            <person name="Cuomo C.A."/>
            <person name="Heitman J."/>
        </authorList>
    </citation>
    <scope>NUCLEOTIDE SEQUENCE [LARGE SCALE GENOMIC DNA]</scope>
    <source>
        <strain evidence="6 7">CBS 6074</strain>
    </source>
</reference>
<organism evidence="6 7">
    <name type="scientific">Kwoniella dendrophila CBS 6074</name>
    <dbReference type="NCBI Taxonomy" id="1295534"/>
    <lineage>
        <taxon>Eukaryota</taxon>
        <taxon>Fungi</taxon>
        <taxon>Dikarya</taxon>
        <taxon>Basidiomycota</taxon>
        <taxon>Agaricomycotina</taxon>
        <taxon>Tremellomycetes</taxon>
        <taxon>Tremellales</taxon>
        <taxon>Cryptococcaceae</taxon>
        <taxon>Kwoniella</taxon>
    </lineage>
</organism>
<dbReference type="EMBL" id="CP144098">
    <property type="protein sequence ID" value="WWC85651.1"/>
    <property type="molecule type" value="Genomic_DNA"/>
</dbReference>
<dbReference type="Gene3D" id="3.90.1420.10">
    <property type="entry name" value="Rubisco LSMT, substrate-binding domain"/>
    <property type="match status" value="1"/>
</dbReference>
<feature type="domain" description="Rubisco LSMT substrate-binding" evidence="5">
    <location>
        <begin position="358"/>
        <end position="488"/>
    </location>
</feature>
<accession>A0AAX4JJQ9</accession>
<evidence type="ECO:0000256" key="1">
    <source>
        <dbReference type="ARBA" id="ARBA00022603"/>
    </source>
</evidence>
<dbReference type="InterPro" id="IPR050600">
    <property type="entry name" value="SETD3_SETD6_MTase"/>
</dbReference>
<dbReference type="GO" id="GO:0005634">
    <property type="term" value="C:nucleus"/>
    <property type="evidence" value="ECO:0007669"/>
    <property type="project" value="UniProtKB-SubCell"/>
</dbReference>
<evidence type="ECO:0000313" key="7">
    <source>
        <dbReference type="Proteomes" id="UP001355207"/>
    </source>
</evidence>
<name>A0AAX4JJQ9_9TREE</name>
<protein>
    <recommendedName>
        <fullName evidence="5">Rubisco LSMT substrate-binding domain-containing protein</fullName>
    </recommendedName>
</protein>
<dbReference type="InterPro" id="IPR036464">
    <property type="entry name" value="Rubisco_LSMT_subst-bd_sf"/>
</dbReference>
<sequence length="511" mass="58329">MNAFNGTEFLQWFKGAGGWYDEKYIGLKPFSGMGYGAVALESVPEDIPLFHIPDSLILSSHSSELSKHLTEEEWEKLNHGWCQLILCMMWESERGIDSPWSGYLANMPVEFDTPMLWDEDERKELIGTDIEDRIGKEDAEQEYNETLLPIIKAHPELFPESSQHHSLSSFHLHGSRILSRSFTVPLLRFTRLALEPQNNNDNGDDESDFSDDDDDEYEEDGEEIAVMIPFADMLNAAYERDNANLYTNEKIKKDTPWTKKGFTMKSTKLINKDEQIYNTYASPPNSELLRKYGHVDILPLPQELIDLLKKEDQVDGEWYYGNPGDEVLIDGTAIVESVKKVLGKDKINEKWESKISKRVDWWLEEGQEDMFPLTLSPEIDEALIGFIRLLLYDHEWLRAKKKNKLPTTTIDNDVAAIIVDAIQNRLSKYSGDIQSDLVVIKSIKADHIPRPSASTALPTTIEGNEEISTKQLRKCYAAIVRLGEKRILHSALKIAEGHLPQKRKAEDDGKA</sequence>
<dbReference type="PANTHER" id="PTHR13271">
    <property type="entry name" value="UNCHARACTERIZED PUTATIVE METHYLTRANSFERASE"/>
    <property type="match status" value="1"/>
</dbReference>
<keyword evidence="3" id="KW-0949">S-adenosyl-L-methionine</keyword>
<dbReference type="Gene3D" id="3.90.1410.10">
    <property type="entry name" value="set domain protein methyltransferase, domain 1"/>
    <property type="match status" value="1"/>
</dbReference>
<dbReference type="InterPro" id="IPR015353">
    <property type="entry name" value="Rubisco_LSMT_subst-bd"/>
</dbReference>
<dbReference type="PANTHER" id="PTHR13271:SF34">
    <property type="entry name" value="N-LYSINE METHYLTRANSFERASE SETD6"/>
    <property type="match status" value="1"/>
</dbReference>
<proteinExistence type="predicted"/>
<evidence type="ECO:0000256" key="2">
    <source>
        <dbReference type="ARBA" id="ARBA00022679"/>
    </source>
</evidence>
<evidence type="ECO:0000256" key="4">
    <source>
        <dbReference type="SAM" id="MobiDB-lite"/>
    </source>
</evidence>
<keyword evidence="1" id="KW-0489">Methyltransferase</keyword>
<evidence type="ECO:0000313" key="6">
    <source>
        <dbReference type="EMBL" id="WWC85651.1"/>
    </source>
</evidence>
<feature type="region of interest" description="Disordered" evidence="4">
    <location>
        <begin position="196"/>
        <end position="218"/>
    </location>
</feature>
<dbReference type="GO" id="GO:0032259">
    <property type="term" value="P:methylation"/>
    <property type="evidence" value="ECO:0007669"/>
    <property type="project" value="UniProtKB-KW"/>
</dbReference>
<dbReference type="SUPFAM" id="SSF82199">
    <property type="entry name" value="SET domain"/>
    <property type="match status" value="1"/>
</dbReference>
<dbReference type="InterPro" id="IPR046341">
    <property type="entry name" value="SET_dom_sf"/>
</dbReference>
<evidence type="ECO:0000259" key="5">
    <source>
        <dbReference type="Pfam" id="PF09273"/>
    </source>
</evidence>
<feature type="compositionally biased region" description="Acidic residues" evidence="4">
    <location>
        <begin position="202"/>
        <end position="218"/>
    </location>
</feature>
<gene>
    <name evidence="6" type="ORF">L201_000517</name>
</gene>
<keyword evidence="2" id="KW-0808">Transferase</keyword>
<dbReference type="Proteomes" id="UP001355207">
    <property type="component" value="Chromosome 1"/>
</dbReference>